<dbReference type="InterPro" id="IPR036873">
    <property type="entry name" value="Rhodanese-like_dom_sf"/>
</dbReference>
<dbReference type="InterPro" id="IPR044240">
    <property type="entry name" value="STR4-like"/>
</dbReference>
<evidence type="ECO:0008006" key="6">
    <source>
        <dbReference type="Google" id="ProtNLM"/>
    </source>
</evidence>
<reference evidence="2 4" key="1">
    <citation type="journal article" date="2014" name="BMC Genomics">
        <title>Oil accumulation mechanisms of the oleaginous microalga Chlorella protothecoides revealed through its genome, transcriptomes, and proteomes.</title>
        <authorList>
            <person name="Gao C."/>
            <person name="Wang Y."/>
            <person name="Shen Y."/>
            <person name="Yan D."/>
            <person name="He X."/>
            <person name="Dai J."/>
            <person name="Wu Q."/>
        </authorList>
    </citation>
    <scope>NUCLEOTIDE SEQUENCE [LARGE SCALE GENOMIC DNA]</scope>
    <source>
        <strain evidence="2 4">0710</strain>
    </source>
</reference>
<proteinExistence type="predicted"/>
<feature type="region of interest" description="Disordered" evidence="1">
    <location>
        <begin position="14"/>
        <end position="33"/>
    </location>
</feature>
<reference evidence="3" key="3">
    <citation type="submission" date="2018-10" db="EMBL/GenBank/DDBJ databases">
        <authorList>
            <person name="Hovde B."/>
            <person name="Zhang X."/>
        </authorList>
    </citation>
    <scope>NUCLEOTIDE SEQUENCE [LARGE SCALE GENOMIC DNA]</scope>
    <source>
        <strain evidence="3">UTEX 25</strain>
    </source>
</reference>
<feature type="region of interest" description="Disordered" evidence="1">
    <location>
        <begin position="238"/>
        <end position="263"/>
    </location>
</feature>
<dbReference type="Gene3D" id="3.40.250.10">
    <property type="entry name" value="Rhodanese-like domain"/>
    <property type="match status" value="1"/>
</dbReference>
<evidence type="ECO:0000313" key="3">
    <source>
        <dbReference type="EMBL" id="RMZ57637.1"/>
    </source>
</evidence>
<dbReference type="AlphaFoldDB" id="A0A087SHR4"/>
<keyword evidence="4" id="KW-1185">Reference proteome</keyword>
<protein>
    <recommendedName>
        <fullName evidence="6">Rhodanese domain-containing protein</fullName>
    </recommendedName>
</protein>
<evidence type="ECO:0000256" key="1">
    <source>
        <dbReference type="SAM" id="MobiDB-lite"/>
    </source>
</evidence>
<evidence type="ECO:0000313" key="2">
    <source>
        <dbReference type="EMBL" id="KFM25268.1"/>
    </source>
</evidence>
<dbReference type="Proteomes" id="UP000028924">
    <property type="component" value="Unassembled WGS sequence"/>
</dbReference>
<dbReference type="RefSeq" id="XP_011398160.1">
    <property type="nucleotide sequence ID" value="XM_011399858.1"/>
</dbReference>
<evidence type="ECO:0000313" key="5">
    <source>
        <dbReference type="Proteomes" id="UP000279271"/>
    </source>
</evidence>
<evidence type="ECO:0000313" key="4">
    <source>
        <dbReference type="Proteomes" id="UP000028924"/>
    </source>
</evidence>
<dbReference type="KEGG" id="apro:F751_3948"/>
<sequence>MLRDIPGALLIDIRSKGQAQGQGSPDIGPGRSPIRLPYQEKPGRFFVEKLKSEVKVPKGCPVLLLDGDGSLSKAKGPEVARALGDAVQVYVVQGGFAGPRGWTESGLPVRSTPGPIPFPNLSLGGVRLPLATLPDDGYSLAPLGALLALAAAAYALRGPILGGALQLAGVLGLVQIFLTLASERQRRDAQEEVRQLVEALDPASAKDDLQRLAGSLTLVPAAPASTDQGLLRVVGGRPATESAAPSSKTVEQRVTAPEQHAIK</sequence>
<dbReference type="EMBL" id="KL662114">
    <property type="protein sequence ID" value="KFM25268.1"/>
    <property type="molecule type" value="Genomic_DNA"/>
</dbReference>
<dbReference type="PANTHER" id="PTHR47377:SF1">
    <property type="entry name" value="RHODANESE-LIKE DOMAIN-CONTAINING PROTEIN 4, CHLOROPLASTIC"/>
    <property type="match status" value="1"/>
</dbReference>
<dbReference type="EMBL" id="QOKY01000126">
    <property type="protein sequence ID" value="RMZ57637.1"/>
    <property type="molecule type" value="Genomic_DNA"/>
</dbReference>
<reference evidence="5" key="2">
    <citation type="journal article" date="2018" name="Algal Res.">
        <title>Characterization of plant carbon substrate utilization by Auxenochlorella protothecoides.</title>
        <authorList>
            <person name="Vogler B.W."/>
            <person name="Starkenburg S.R."/>
            <person name="Sudasinghe N."/>
            <person name="Schambach J.Y."/>
            <person name="Rollin J.A."/>
            <person name="Pattathil S."/>
            <person name="Barry A.N."/>
        </authorList>
    </citation>
    <scope>NUCLEOTIDE SEQUENCE [LARGE SCALE GENOMIC DNA]</scope>
    <source>
        <strain evidence="5">UTEX 25</strain>
    </source>
</reference>
<dbReference type="Proteomes" id="UP000279271">
    <property type="component" value="Unassembled WGS sequence"/>
</dbReference>
<name>A0A087SHR4_AUXPR</name>
<gene>
    <name evidence="3" type="ORF">APUTEX25_001837</name>
    <name evidence="2" type="ORF">F751_3948</name>
</gene>
<organism evidence="2 4">
    <name type="scientific">Auxenochlorella protothecoides</name>
    <name type="common">Green microalga</name>
    <name type="synonym">Chlorella protothecoides</name>
    <dbReference type="NCBI Taxonomy" id="3075"/>
    <lineage>
        <taxon>Eukaryota</taxon>
        <taxon>Viridiplantae</taxon>
        <taxon>Chlorophyta</taxon>
        <taxon>core chlorophytes</taxon>
        <taxon>Trebouxiophyceae</taxon>
        <taxon>Chlorellales</taxon>
        <taxon>Chlorellaceae</taxon>
        <taxon>Auxenochlorella</taxon>
    </lineage>
</organism>
<dbReference type="GeneID" id="23615339"/>
<dbReference type="PANTHER" id="PTHR47377">
    <property type="entry name" value="RHODANESE-LIKE DOMAIN-CONTAINING PROTEIN 4, CHLOROPLASTIC"/>
    <property type="match status" value="1"/>
</dbReference>
<reference evidence="3" key="4">
    <citation type="submission" date="2018-11" db="EMBL/GenBank/DDBJ databases">
        <title>Characterization of plant carbon substrate utilization by Auxenochlorella protothecoides.</title>
        <authorList>
            <person name="Vogler B.W."/>
            <person name="Starkenburg S.R."/>
            <person name="Sudasinghe N."/>
            <person name="Schambach J.Y."/>
            <person name="Rollin J.A."/>
            <person name="Pattathil S."/>
            <person name="Barry A.N."/>
        </authorList>
    </citation>
    <scope>NUCLEOTIDE SEQUENCE [LARGE SCALE GENOMIC DNA]</scope>
    <source>
        <strain evidence="3">UTEX 25</strain>
    </source>
</reference>
<accession>A0A087SHR4</accession>